<dbReference type="InterPro" id="IPR024173">
    <property type="entry name" value="Pesterase_MJ0037-like"/>
</dbReference>
<gene>
    <name evidence="2" type="primary">pdeM</name>
    <name evidence="2" type="ORF">NOG11_10630</name>
</gene>
<dbReference type="GO" id="GO:0016787">
    <property type="term" value="F:hydrolase activity"/>
    <property type="evidence" value="ECO:0007669"/>
    <property type="project" value="UniProtKB-KW"/>
</dbReference>
<dbReference type="Gene3D" id="3.60.21.10">
    <property type="match status" value="1"/>
</dbReference>
<dbReference type="EC" id="3.1.-.-" evidence="2"/>
<dbReference type="NCBIfam" id="TIGR04123">
    <property type="entry name" value="P_estr_lig_assc"/>
    <property type="match status" value="1"/>
</dbReference>
<dbReference type="Pfam" id="PF00149">
    <property type="entry name" value="Metallophos"/>
    <property type="match status" value="1"/>
</dbReference>
<dbReference type="PANTHER" id="PTHR39323:SF1">
    <property type="entry name" value="BLR1149 PROTEIN"/>
    <property type="match status" value="1"/>
</dbReference>
<evidence type="ECO:0000259" key="1">
    <source>
        <dbReference type="Pfam" id="PF00149"/>
    </source>
</evidence>
<dbReference type="PANTHER" id="PTHR39323">
    <property type="entry name" value="BLR1149 PROTEIN"/>
    <property type="match status" value="1"/>
</dbReference>
<protein>
    <submittedName>
        <fullName evidence="2">Ligase-associated DNA damage response endonuclease PdeM</fullName>
        <ecNumber evidence="2">3.1.-.-</ecNumber>
    </submittedName>
</protein>
<keyword evidence="2" id="KW-0378">Hydrolase</keyword>
<evidence type="ECO:0000313" key="3">
    <source>
        <dbReference type="Proteomes" id="UP001142610"/>
    </source>
</evidence>
<dbReference type="SUPFAM" id="SSF56300">
    <property type="entry name" value="Metallo-dependent phosphatases"/>
    <property type="match status" value="1"/>
</dbReference>
<dbReference type="RefSeq" id="WP_256619738.1">
    <property type="nucleotide sequence ID" value="NZ_JANIBC010000008.1"/>
</dbReference>
<evidence type="ECO:0000313" key="2">
    <source>
        <dbReference type="EMBL" id="MCQ8185847.1"/>
    </source>
</evidence>
<feature type="domain" description="Calcineurin-like phosphoesterase" evidence="1">
    <location>
        <begin position="36"/>
        <end position="129"/>
    </location>
</feature>
<dbReference type="InterPro" id="IPR026336">
    <property type="entry name" value="PdeM-like"/>
</dbReference>
<dbReference type="PIRSF" id="PIRSF000887">
    <property type="entry name" value="Pesterase_MJ0037"/>
    <property type="match status" value="1"/>
</dbReference>
<keyword evidence="2" id="KW-0540">Nuclease</keyword>
<dbReference type="GO" id="GO:0016874">
    <property type="term" value="F:ligase activity"/>
    <property type="evidence" value="ECO:0007669"/>
    <property type="project" value="UniProtKB-KW"/>
</dbReference>
<proteinExistence type="predicted"/>
<dbReference type="Proteomes" id="UP001142610">
    <property type="component" value="Unassembled WGS sequence"/>
</dbReference>
<accession>A0A9X2LA37</accession>
<name>A0A9X2LA37_9PROT</name>
<sequence length="241" mass="26436">MQATALQNCLPGAVFLNGVELVLDCSGAAFVPEAELLILSDLHFEKGSHFARKGQFLPPYDTRQTLDAVERLMRLCRPRTVLSLGDAFHDKDAEARMDEADAVRLERLCNAASWVWVLGNHDPLPPKRFRGHAEEAVELAGLSFCHEPGEREGWNVAGHLHPCAIAAKNGRGVRLPAFVLDGTRMIMPAFGAFTGGLNVLDKAFHGLMDGELQVHLCSKSRVYQVPPRSLRPDGPPAAWAR</sequence>
<organism evidence="2 3">
    <name type="scientific">Parvularcula maris</name>
    <dbReference type="NCBI Taxonomy" id="2965077"/>
    <lineage>
        <taxon>Bacteria</taxon>
        <taxon>Pseudomonadati</taxon>
        <taxon>Pseudomonadota</taxon>
        <taxon>Alphaproteobacteria</taxon>
        <taxon>Parvularculales</taxon>
        <taxon>Parvularculaceae</taxon>
        <taxon>Parvularcula</taxon>
    </lineage>
</organism>
<dbReference type="InterPro" id="IPR029052">
    <property type="entry name" value="Metallo-depent_PP-like"/>
</dbReference>
<dbReference type="InterPro" id="IPR004843">
    <property type="entry name" value="Calcineurin-like_PHP"/>
</dbReference>
<reference evidence="2" key="1">
    <citation type="submission" date="2022-07" db="EMBL/GenBank/DDBJ databases">
        <title>Parvularcula maris sp. nov., an algicidal bacterium isolated from seawater.</title>
        <authorList>
            <person name="Li F."/>
        </authorList>
    </citation>
    <scope>NUCLEOTIDE SEQUENCE</scope>
    <source>
        <strain evidence="2">BGMRC 0090</strain>
    </source>
</reference>
<dbReference type="AlphaFoldDB" id="A0A9X2LA37"/>
<keyword evidence="2" id="KW-0436">Ligase</keyword>
<keyword evidence="3" id="KW-1185">Reference proteome</keyword>
<dbReference type="GO" id="GO:0004519">
    <property type="term" value="F:endonuclease activity"/>
    <property type="evidence" value="ECO:0007669"/>
    <property type="project" value="UniProtKB-KW"/>
</dbReference>
<comment type="caution">
    <text evidence="2">The sequence shown here is derived from an EMBL/GenBank/DDBJ whole genome shotgun (WGS) entry which is preliminary data.</text>
</comment>
<keyword evidence="2" id="KW-0255">Endonuclease</keyword>
<dbReference type="EMBL" id="JANIBC010000008">
    <property type="protein sequence ID" value="MCQ8185847.1"/>
    <property type="molecule type" value="Genomic_DNA"/>
</dbReference>